<dbReference type="Gene3D" id="3.90.420.10">
    <property type="entry name" value="Oxidoreductase, molybdopterin-binding domain"/>
    <property type="match status" value="1"/>
</dbReference>
<sequence length="170" mass="18461">MHDLRLPTRRSLLIGLVAAGCAVVPGRRLVAQQPGTILTVIPSPGAAGVDFSDADLTAMATETFTTTTIWTEGEVEFSGPPLAEVLRAAGLAADVRRLRLTALNDYSVEIETDRIEAAAPIIANRIDGQPFSVRDKGPLWLVFPYDSDARFRSESVFAVSVWQLRRIEAL</sequence>
<evidence type="ECO:0000313" key="2">
    <source>
        <dbReference type="Proteomes" id="UP000526408"/>
    </source>
</evidence>
<dbReference type="RefSeq" id="WP_168621589.1">
    <property type="nucleotide sequence ID" value="NZ_JAAZQQ010000001.1"/>
</dbReference>
<evidence type="ECO:0000313" key="1">
    <source>
        <dbReference type="EMBL" id="NKX43202.1"/>
    </source>
</evidence>
<proteinExistence type="predicted"/>
<comment type="caution">
    <text evidence="1">The sequence shown here is derived from an EMBL/GenBank/DDBJ whole genome shotgun (WGS) entry which is preliminary data.</text>
</comment>
<reference evidence="1 2" key="1">
    <citation type="submission" date="2020-04" db="EMBL/GenBank/DDBJ databases">
        <authorList>
            <person name="Yoon J."/>
        </authorList>
    </citation>
    <scope>NUCLEOTIDE SEQUENCE [LARGE SCALE GENOMIC DNA]</scope>
    <source>
        <strain evidence="1 2">KMU-115</strain>
    </source>
</reference>
<dbReference type="PROSITE" id="PS51257">
    <property type="entry name" value="PROKAR_LIPOPROTEIN"/>
    <property type="match status" value="1"/>
</dbReference>
<dbReference type="Proteomes" id="UP000526408">
    <property type="component" value="Unassembled WGS sequence"/>
</dbReference>
<organism evidence="1 2">
    <name type="scientific">Roseicyclus persicicus</name>
    <dbReference type="NCBI Taxonomy" id="2650661"/>
    <lineage>
        <taxon>Bacteria</taxon>
        <taxon>Pseudomonadati</taxon>
        <taxon>Pseudomonadota</taxon>
        <taxon>Alphaproteobacteria</taxon>
        <taxon>Rhodobacterales</taxon>
        <taxon>Roseobacteraceae</taxon>
        <taxon>Roseicyclus</taxon>
    </lineage>
</organism>
<dbReference type="SUPFAM" id="SSF56524">
    <property type="entry name" value="Oxidoreductase molybdopterin-binding domain"/>
    <property type="match status" value="1"/>
</dbReference>
<keyword evidence="2" id="KW-1185">Reference proteome</keyword>
<protein>
    <submittedName>
        <fullName evidence="1">Molybdopterin-dependent oxidoreductase</fullName>
    </submittedName>
</protein>
<dbReference type="EMBL" id="JAAZQQ010000001">
    <property type="protein sequence ID" value="NKX43202.1"/>
    <property type="molecule type" value="Genomic_DNA"/>
</dbReference>
<dbReference type="InterPro" id="IPR036374">
    <property type="entry name" value="OxRdtase_Mopterin-bd_sf"/>
</dbReference>
<accession>A0A7X6GVL3</accession>
<name>A0A7X6GVL3_9RHOB</name>
<dbReference type="AlphaFoldDB" id="A0A7X6GVL3"/>
<gene>
    <name evidence="1" type="ORF">HCU73_01245</name>
</gene>